<reference evidence="6" key="1">
    <citation type="submission" date="2022-07" db="EMBL/GenBank/DDBJ databases">
        <title>Ectorhizobium quercum gen.nov., sp. nov.</title>
        <authorList>
            <person name="Ma T."/>
            <person name="Li Y."/>
        </authorList>
    </citation>
    <scope>NUCLEOTIDE SEQUENCE</scope>
    <source>
        <strain evidence="6">BDR2-2</strain>
    </source>
</reference>
<comment type="caution">
    <text evidence="6">The sequence shown here is derived from an EMBL/GenBank/DDBJ whole genome shotgun (WGS) entry which is preliminary data.</text>
</comment>
<dbReference type="Gene3D" id="3.40.50.2300">
    <property type="match status" value="2"/>
</dbReference>
<keyword evidence="3 4" id="KW-0732">Signal</keyword>
<feature type="signal peptide" evidence="4">
    <location>
        <begin position="1"/>
        <end position="20"/>
    </location>
</feature>
<evidence type="ECO:0000256" key="3">
    <source>
        <dbReference type="ARBA" id="ARBA00022729"/>
    </source>
</evidence>
<sequence length="309" mass="33316">MRRFITIAAAILLSATASRAETIGVTIAKFDTFQTLLRDGIANYAATVPGLTVDIQDAEGSYDKQVASIRSFIDAKVSAIIVGPVDGDRGTEITRMAVEAGIPLVYLNNEPINIDELPPSQTLVASDEKDAGLLQGREVCRLLGGKGRAVILVGEYFHSAARARTYWAKQALAEDDCKGIQVVEQQSANWQRDLAQKQMKEWLDHGVRFDAVLANNDDMALGAIRAIKDFGRPVDNVVVAGVDATQDALAAMVAGDLDTTVLQSAVGQGEGSVKAALRLIKGETLDKRIYVPFELVTKNNLSQYLPKSQ</sequence>
<accession>A0AAE3MY42</accession>
<feature type="domain" description="Periplasmic binding protein" evidence="5">
    <location>
        <begin position="25"/>
        <end position="283"/>
    </location>
</feature>
<feature type="chain" id="PRO_5042071136" evidence="4">
    <location>
        <begin position="21"/>
        <end position="309"/>
    </location>
</feature>
<keyword evidence="7" id="KW-1185">Reference proteome</keyword>
<dbReference type="GO" id="GO:0030313">
    <property type="term" value="C:cell envelope"/>
    <property type="evidence" value="ECO:0007669"/>
    <property type="project" value="UniProtKB-SubCell"/>
</dbReference>
<comment type="subcellular location">
    <subcellularLocation>
        <location evidence="1">Cell envelope</location>
    </subcellularLocation>
</comment>
<protein>
    <submittedName>
        <fullName evidence="6">Substrate-binding domain-containing protein</fullName>
    </submittedName>
</protein>
<dbReference type="PANTHER" id="PTHR46847">
    <property type="entry name" value="D-ALLOSE-BINDING PERIPLASMIC PROTEIN-RELATED"/>
    <property type="match status" value="1"/>
</dbReference>
<evidence type="ECO:0000313" key="6">
    <source>
        <dbReference type="EMBL" id="MCX8997099.1"/>
    </source>
</evidence>
<evidence type="ECO:0000313" key="7">
    <source>
        <dbReference type="Proteomes" id="UP001208771"/>
    </source>
</evidence>
<comment type="similarity">
    <text evidence="2">Belongs to the bacterial solute-binding protein 2 family.</text>
</comment>
<dbReference type="GO" id="GO:0030246">
    <property type="term" value="F:carbohydrate binding"/>
    <property type="evidence" value="ECO:0007669"/>
    <property type="project" value="UniProtKB-ARBA"/>
</dbReference>
<proteinExistence type="inferred from homology"/>
<dbReference type="AlphaFoldDB" id="A0AAE3MY42"/>
<dbReference type="Pfam" id="PF13407">
    <property type="entry name" value="Peripla_BP_4"/>
    <property type="match status" value="1"/>
</dbReference>
<gene>
    <name evidence="6" type="ORF">NOF55_08265</name>
</gene>
<evidence type="ECO:0000259" key="5">
    <source>
        <dbReference type="Pfam" id="PF13407"/>
    </source>
</evidence>
<evidence type="ECO:0000256" key="1">
    <source>
        <dbReference type="ARBA" id="ARBA00004196"/>
    </source>
</evidence>
<dbReference type="PANTHER" id="PTHR46847:SF1">
    <property type="entry name" value="D-ALLOSE-BINDING PERIPLASMIC PROTEIN-RELATED"/>
    <property type="match status" value="1"/>
</dbReference>
<organism evidence="6 7">
    <name type="scientific">Ectorhizobium quercum</name>
    <dbReference type="NCBI Taxonomy" id="2965071"/>
    <lineage>
        <taxon>Bacteria</taxon>
        <taxon>Pseudomonadati</taxon>
        <taxon>Pseudomonadota</taxon>
        <taxon>Alphaproteobacteria</taxon>
        <taxon>Hyphomicrobiales</taxon>
        <taxon>Rhizobiaceae</taxon>
        <taxon>Ectorhizobium</taxon>
    </lineage>
</organism>
<evidence type="ECO:0000256" key="2">
    <source>
        <dbReference type="ARBA" id="ARBA00007639"/>
    </source>
</evidence>
<evidence type="ECO:0000256" key="4">
    <source>
        <dbReference type="SAM" id="SignalP"/>
    </source>
</evidence>
<dbReference type="SUPFAM" id="SSF53822">
    <property type="entry name" value="Periplasmic binding protein-like I"/>
    <property type="match status" value="1"/>
</dbReference>
<dbReference type="InterPro" id="IPR025997">
    <property type="entry name" value="SBP_2_dom"/>
</dbReference>
<name>A0AAE3MY42_9HYPH</name>
<dbReference type="Proteomes" id="UP001208771">
    <property type="component" value="Unassembled WGS sequence"/>
</dbReference>
<dbReference type="EMBL" id="JANFPI010000002">
    <property type="protein sequence ID" value="MCX8997099.1"/>
    <property type="molecule type" value="Genomic_DNA"/>
</dbReference>
<dbReference type="InterPro" id="IPR028082">
    <property type="entry name" value="Peripla_BP_I"/>
</dbReference>
<dbReference type="RefSeq" id="WP_306410868.1">
    <property type="nucleotide sequence ID" value="NZ_JANFPI010000002.1"/>
</dbReference>